<protein>
    <submittedName>
        <fullName evidence="11">Phosphomannomutase</fullName>
        <ecNumber evidence="11">5.4.2.8</ecNumber>
    </submittedName>
</protein>
<evidence type="ECO:0000256" key="4">
    <source>
        <dbReference type="ARBA" id="ARBA00022723"/>
    </source>
</evidence>
<evidence type="ECO:0000313" key="11">
    <source>
        <dbReference type="EMBL" id="NYH79421.1"/>
    </source>
</evidence>
<evidence type="ECO:0000259" key="9">
    <source>
        <dbReference type="Pfam" id="PF02879"/>
    </source>
</evidence>
<dbReference type="InterPro" id="IPR005843">
    <property type="entry name" value="A-D-PHexomutase_C"/>
</dbReference>
<dbReference type="Pfam" id="PF00408">
    <property type="entry name" value="PGM_PMM_IV"/>
    <property type="match status" value="1"/>
</dbReference>
<feature type="domain" description="Alpha-D-phosphohexomutase alpha/beta/alpha" evidence="9">
    <location>
        <begin position="153"/>
        <end position="251"/>
    </location>
</feature>
<keyword evidence="3" id="KW-0597">Phosphoprotein</keyword>
<evidence type="ECO:0000259" key="7">
    <source>
        <dbReference type="Pfam" id="PF00408"/>
    </source>
</evidence>
<dbReference type="Pfam" id="PF02880">
    <property type="entry name" value="PGM_PMM_III"/>
    <property type="match status" value="1"/>
</dbReference>
<gene>
    <name evidence="11" type="ORF">FHR84_002755</name>
</gene>
<dbReference type="Pfam" id="PF02879">
    <property type="entry name" value="PGM_PMM_II"/>
    <property type="match status" value="1"/>
</dbReference>
<dbReference type="GO" id="GO:0004615">
    <property type="term" value="F:phosphomannomutase activity"/>
    <property type="evidence" value="ECO:0007669"/>
    <property type="project" value="UniProtKB-EC"/>
</dbReference>
<dbReference type="Pfam" id="PF02878">
    <property type="entry name" value="PGM_PMM_I"/>
    <property type="match status" value="1"/>
</dbReference>
<evidence type="ECO:0000256" key="3">
    <source>
        <dbReference type="ARBA" id="ARBA00022553"/>
    </source>
</evidence>
<keyword evidence="12" id="KW-1185">Reference proteome</keyword>
<evidence type="ECO:0000313" key="12">
    <source>
        <dbReference type="Proteomes" id="UP000548304"/>
    </source>
</evidence>
<evidence type="ECO:0000256" key="1">
    <source>
        <dbReference type="ARBA" id="ARBA00001946"/>
    </source>
</evidence>
<dbReference type="InterPro" id="IPR005841">
    <property type="entry name" value="Alpha-D-phosphohexomutase_SF"/>
</dbReference>
<reference evidence="11 12" key="1">
    <citation type="submission" date="2020-07" db="EMBL/GenBank/DDBJ databases">
        <title>Genomic Encyclopedia of Type Strains, Phase III (KMG-III): the genomes of soil and plant-associated and newly described type strains.</title>
        <authorList>
            <person name="Whitman W."/>
        </authorList>
    </citation>
    <scope>NUCLEOTIDE SEQUENCE [LARGE SCALE GENOMIC DNA]</scope>
    <source>
        <strain evidence="11 12">CECT 8576</strain>
    </source>
</reference>
<dbReference type="PRINTS" id="PR00509">
    <property type="entry name" value="PGMPMM"/>
</dbReference>
<dbReference type="InterPro" id="IPR036900">
    <property type="entry name" value="A-D-PHexomutase_C_sf"/>
</dbReference>
<evidence type="ECO:0000256" key="6">
    <source>
        <dbReference type="ARBA" id="ARBA00023235"/>
    </source>
</evidence>
<comment type="cofactor">
    <cofactor evidence="1">
        <name>Mg(2+)</name>
        <dbReference type="ChEBI" id="CHEBI:18420"/>
    </cofactor>
</comment>
<dbReference type="RefSeq" id="WP_179535810.1">
    <property type="nucleotide sequence ID" value="NZ_JACBYW010000004.1"/>
</dbReference>
<dbReference type="InterPro" id="IPR005846">
    <property type="entry name" value="A-D-PHexomutase_a/b/a-III"/>
</dbReference>
<dbReference type="Gene3D" id="3.30.310.50">
    <property type="entry name" value="Alpha-D-phosphohexomutase, C-terminal domain"/>
    <property type="match status" value="1"/>
</dbReference>
<dbReference type="PANTHER" id="PTHR43771">
    <property type="entry name" value="PHOSPHOMANNOMUTASE"/>
    <property type="match status" value="1"/>
</dbReference>
<name>A0A852YXQ8_9ACTN</name>
<dbReference type="Proteomes" id="UP000548304">
    <property type="component" value="Unassembled WGS sequence"/>
</dbReference>
<comment type="caution">
    <text evidence="11">The sequence shown here is derived from an EMBL/GenBank/DDBJ whole genome shotgun (WGS) entry which is preliminary data.</text>
</comment>
<keyword evidence="4" id="KW-0479">Metal-binding</keyword>
<feature type="domain" description="Alpha-D-phosphohexomutase alpha/beta/alpha" evidence="8">
    <location>
        <begin position="8"/>
        <end position="128"/>
    </location>
</feature>
<evidence type="ECO:0000259" key="10">
    <source>
        <dbReference type="Pfam" id="PF02880"/>
    </source>
</evidence>
<accession>A0A852YXQ8</accession>
<feature type="domain" description="Alpha-D-phosphohexomutase alpha/beta/alpha" evidence="10">
    <location>
        <begin position="258"/>
        <end position="365"/>
    </location>
</feature>
<dbReference type="GO" id="GO:0005975">
    <property type="term" value="P:carbohydrate metabolic process"/>
    <property type="evidence" value="ECO:0007669"/>
    <property type="project" value="InterPro"/>
</dbReference>
<dbReference type="AlphaFoldDB" id="A0A852YXQ8"/>
<keyword evidence="6 11" id="KW-0413">Isomerase</keyword>
<comment type="similarity">
    <text evidence="2">Belongs to the phosphohexose mutase family.</text>
</comment>
<dbReference type="CDD" id="cd03089">
    <property type="entry name" value="PMM_PGM"/>
    <property type="match status" value="1"/>
</dbReference>
<keyword evidence="5" id="KW-0460">Magnesium</keyword>
<dbReference type="GO" id="GO:0046872">
    <property type="term" value="F:metal ion binding"/>
    <property type="evidence" value="ECO:0007669"/>
    <property type="project" value="UniProtKB-KW"/>
</dbReference>
<dbReference type="NCBIfam" id="NF007088">
    <property type="entry name" value="PRK09542.1"/>
    <property type="match status" value="1"/>
</dbReference>
<evidence type="ECO:0000256" key="5">
    <source>
        <dbReference type="ARBA" id="ARBA00022842"/>
    </source>
</evidence>
<dbReference type="InterPro" id="IPR005844">
    <property type="entry name" value="A-D-PHexomutase_a/b/a-I"/>
</dbReference>
<dbReference type="SUPFAM" id="SSF53738">
    <property type="entry name" value="Phosphoglucomutase, first 3 domains"/>
    <property type="match status" value="3"/>
</dbReference>
<dbReference type="EC" id="5.4.2.8" evidence="11"/>
<dbReference type="InterPro" id="IPR005845">
    <property type="entry name" value="A-D-PHexomutase_a/b/a-II"/>
</dbReference>
<dbReference type="SUPFAM" id="SSF55957">
    <property type="entry name" value="Phosphoglucomutase, C-terminal domain"/>
    <property type="match status" value="1"/>
</dbReference>
<evidence type="ECO:0000256" key="2">
    <source>
        <dbReference type="ARBA" id="ARBA00010231"/>
    </source>
</evidence>
<feature type="domain" description="Alpha-D-phosphohexomutase C-terminal" evidence="7">
    <location>
        <begin position="370"/>
        <end position="445"/>
    </location>
</feature>
<dbReference type="EMBL" id="JACBYW010000004">
    <property type="protein sequence ID" value="NYH79421.1"/>
    <property type="molecule type" value="Genomic_DNA"/>
</dbReference>
<evidence type="ECO:0000259" key="8">
    <source>
        <dbReference type="Pfam" id="PF02878"/>
    </source>
</evidence>
<dbReference type="PANTHER" id="PTHR43771:SF1">
    <property type="entry name" value="PHOSPHOMANNOMUTASE"/>
    <property type="match status" value="1"/>
</dbReference>
<sequence length="449" mass="48152">MRDLSGIVKAYDIRGLVGEELNAEVAREVGAAFTRLVGGPAVVVGHDMRESSPELAAAFSEGVTGQGIDVVHIGLASTDMLYFASGHLDLPGAMFTASHNPPEYNGIKLCRAGAAPVGQDSGLSEIKELVGHGVPEFLGAQGAVTERGMLRGYADFLRGLVDLTSIRPLRIAVDAGNGMAGHTVPSVLDGLPVELVPMYFELDGTFPNHEANPLEPENLVDLRAKVREVGADVGLAFDGDADRCFVLDAEGAPVAPSAITALIATRELKREPGATVIHNLITSRGVPEMVRENGGKPVRTRVGHSFIKQTMAETGAIFGGEHSAHYYFRDFWRADSGMLAALHVLAALGEQHKSLAELMSDYSRYVSSGEVNSRVDDQTTRMRAVIESFRDRNGARIDELDGLTVELGDGSWFNLRPSNTEPVLRLNVEAVDSETMAALRDEVLAVLRE</sequence>
<proteinExistence type="inferred from homology"/>
<dbReference type="Gene3D" id="3.40.120.10">
    <property type="entry name" value="Alpha-D-Glucose-1,6-Bisphosphate, subunit A, domain 3"/>
    <property type="match status" value="3"/>
</dbReference>
<dbReference type="InterPro" id="IPR016055">
    <property type="entry name" value="A-D-PHexomutase_a/b/a-I/II/III"/>
</dbReference>
<organism evidence="11 12">
    <name type="scientific">Actinopolyspora biskrensis</name>
    <dbReference type="NCBI Taxonomy" id="1470178"/>
    <lineage>
        <taxon>Bacteria</taxon>
        <taxon>Bacillati</taxon>
        <taxon>Actinomycetota</taxon>
        <taxon>Actinomycetes</taxon>
        <taxon>Actinopolysporales</taxon>
        <taxon>Actinopolysporaceae</taxon>
        <taxon>Actinopolyspora</taxon>
    </lineage>
</organism>